<dbReference type="EMBL" id="CP002454">
    <property type="protein sequence ID" value="ADV66348.1"/>
    <property type="molecule type" value="Genomic_DNA"/>
</dbReference>
<accession>E8U5K9</accession>
<dbReference type="InterPro" id="IPR011990">
    <property type="entry name" value="TPR-like_helical_dom_sf"/>
</dbReference>
<gene>
    <name evidence="1" type="ordered locus">Deima_0692</name>
</gene>
<dbReference type="KEGG" id="dmr:Deima_0692"/>
<sequence>MAQSNNVECLNDFDYQSTIDLLSSKDELTFREKALLGVSLFRTARFEECEPYLLEAHQHGEIEASVEYGNLLRVRGRTVEAIEHLQQVLPRTSGLHHYACLRWLGAALYQGGRHEDALERLSSALHGYETAQLPQIALRVRVMISSIYFASGQHGQAKAIIDQSLLPLEQASDKLPYLSAMYNLLNIELETGNVEKAEELIRLLHAGARDLGSPRMLLYAKIGQSQLHLILGSYQDYFALLEDIRHEALQLGEYQMIEWATLRLADHHSVSGHHAEAIKLLLDLNQQYPHKSMETRLLEALMARRRGDLLGALRRFREVASLAEAAQSRYTSVRAQLHIAYVHYLLNDFKACGHDLLPAIEGLLEIAGGRGPTSIRPELEELSELLYYASLQPEMAPYLPSVMEHLADLSGAMPADVFAPSSTLELLTLGQQSALKNGVPVSFSVAGVVPVLVYLALHPGSTRGDVQAALFPDREPESAGAYVRKCLQAIREGLGGDVLLSEGPYRAPRYTLSRKVAVTLDSQRALKFASEGNVAGALAAYRGEFLPGFSGSEWVDGMRDRVRTTLLLTLERLIGEAEAAHEWSRVVLLGNQALRVDPYAVEIAERRLRAARIVSSPAELAAYVAEWNRLTN</sequence>
<reference evidence="1 2" key="1">
    <citation type="journal article" date="2011" name="Stand. Genomic Sci.">
        <title>Complete genome sequence of Deinococcus maricopensis type strain (LB-34).</title>
        <authorList>
            <person name="Pukall R."/>
            <person name="Zeytun A."/>
            <person name="Lucas S."/>
            <person name="Lapidus A."/>
            <person name="Hammon N."/>
            <person name="Deshpande S."/>
            <person name="Nolan M."/>
            <person name="Cheng J.F."/>
            <person name="Pitluck S."/>
            <person name="Liolios K."/>
            <person name="Pagani I."/>
            <person name="Mikhailova N."/>
            <person name="Ivanova N."/>
            <person name="Mavromatis K."/>
            <person name="Pati A."/>
            <person name="Tapia R."/>
            <person name="Han C."/>
            <person name="Goodwin L."/>
            <person name="Chen A."/>
            <person name="Palaniappan K."/>
            <person name="Land M."/>
            <person name="Hauser L."/>
            <person name="Chang Y.J."/>
            <person name="Jeffries C.D."/>
            <person name="Brambilla E.M."/>
            <person name="Rohde M."/>
            <person name="Goker M."/>
            <person name="Detter J.C."/>
            <person name="Woyke T."/>
            <person name="Bristow J."/>
            <person name="Eisen J.A."/>
            <person name="Markowitz V."/>
            <person name="Hugenholtz P."/>
            <person name="Kyrpides N.C."/>
            <person name="Klenk H.P."/>
        </authorList>
    </citation>
    <scope>NUCLEOTIDE SEQUENCE [LARGE SCALE GENOMIC DNA]</scope>
    <source>
        <strain evidence="2">DSM 21211 / LMG 22137 / NRRL B-23946 / LB-34</strain>
    </source>
</reference>
<organism evidence="1 2">
    <name type="scientific">Deinococcus maricopensis (strain DSM 21211 / LMG 22137 / NRRL B-23946 / LB-34)</name>
    <dbReference type="NCBI Taxonomy" id="709986"/>
    <lineage>
        <taxon>Bacteria</taxon>
        <taxon>Thermotogati</taxon>
        <taxon>Deinococcota</taxon>
        <taxon>Deinococci</taxon>
        <taxon>Deinococcales</taxon>
        <taxon>Deinococcaceae</taxon>
        <taxon>Deinococcus</taxon>
    </lineage>
</organism>
<dbReference type="PANTHER" id="PTHR35807:SF1">
    <property type="entry name" value="TRANSCRIPTIONAL REGULATOR REDD"/>
    <property type="match status" value="1"/>
</dbReference>
<dbReference type="GO" id="GO:0006355">
    <property type="term" value="P:regulation of DNA-templated transcription"/>
    <property type="evidence" value="ECO:0007669"/>
    <property type="project" value="TreeGrafter"/>
</dbReference>
<reference evidence="2" key="2">
    <citation type="submission" date="2011-01" db="EMBL/GenBank/DDBJ databases">
        <title>The complete genome of Deinococcus maricopensis DSM 21211.</title>
        <authorList>
            <consortium name="US DOE Joint Genome Institute (JGI-PGF)"/>
            <person name="Lucas S."/>
            <person name="Copeland A."/>
            <person name="Lapidus A."/>
            <person name="Goodwin L."/>
            <person name="Pitluck S."/>
            <person name="Kyrpides N."/>
            <person name="Mavromatis K."/>
            <person name="Pagani I."/>
            <person name="Ivanova N."/>
            <person name="Ovchinnikova G."/>
            <person name="Zeytun A."/>
            <person name="Detter J.C."/>
            <person name="Han C."/>
            <person name="Land M."/>
            <person name="Hauser L."/>
            <person name="Markowitz V."/>
            <person name="Cheng J.-F."/>
            <person name="Hugenholtz P."/>
            <person name="Woyke T."/>
            <person name="Wu D."/>
            <person name="Pukall R."/>
            <person name="Gehrich-Schroeter G."/>
            <person name="Brambilla E."/>
            <person name="Klenk H.-P."/>
            <person name="Eisen J.A."/>
        </authorList>
    </citation>
    <scope>NUCLEOTIDE SEQUENCE [LARGE SCALE GENOMIC DNA]</scope>
    <source>
        <strain evidence="2">DSM 21211 / LMG 22137 / NRRL B-23946 / LB-34</strain>
    </source>
</reference>
<dbReference type="STRING" id="709986.Deima_0692"/>
<dbReference type="AlphaFoldDB" id="E8U5K9"/>
<dbReference type="Gene3D" id="1.25.40.10">
    <property type="entry name" value="Tetratricopeptide repeat domain"/>
    <property type="match status" value="2"/>
</dbReference>
<proteinExistence type="predicted"/>
<dbReference type="GO" id="GO:0003677">
    <property type="term" value="F:DNA binding"/>
    <property type="evidence" value="ECO:0007669"/>
    <property type="project" value="TreeGrafter"/>
</dbReference>
<name>E8U5K9_DEIML</name>
<dbReference type="SUPFAM" id="SSF48452">
    <property type="entry name" value="TPR-like"/>
    <property type="match status" value="2"/>
</dbReference>
<evidence type="ECO:0000313" key="2">
    <source>
        <dbReference type="Proteomes" id="UP000008635"/>
    </source>
</evidence>
<dbReference type="InterPro" id="IPR051677">
    <property type="entry name" value="AfsR-DnrI-RedD_regulator"/>
</dbReference>
<protein>
    <submittedName>
        <fullName evidence="1">SARP family transcriptional regulator</fullName>
    </submittedName>
</protein>
<dbReference type="HOGENOM" id="CLU_454718_0_0_0"/>
<dbReference type="InterPro" id="IPR036388">
    <property type="entry name" value="WH-like_DNA-bd_sf"/>
</dbReference>
<dbReference type="PANTHER" id="PTHR35807">
    <property type="entry name" value="TRANSCRIPTIONAL REGULATOR REDD-RELATED"/>
    <property type="match status" value="1"/>
</dbReference>
<keyword evidence="2" id="KW-1185">Reference proteome</keyword>
<dbReference type="Proteomes" id="UP000008635">
    <property type="component" value="Chromosome"/>
</dbReference>
<evidence type="ECO:0000313" key="1">
    <source>
        <dbReference type="EMBL" id="ADV66348.1"/>
    </source>
</evidence>
<dbReference type="Gene3D" id="1.10.10.10">
    <property type="entry name" value="Winged helix-like DNA-binding domain superfamily/Winged helix DNA-binding domain"/>
    <property type="match status" value="1"/>
</dbReference>